<gene>
    <name evidence="3" type="ORF">HELGO_WM17713</name>
</gene>
<dbReference type="GO" id="GO:0000725">
    <property type="term" value="P:recombinational repair"/>
    <property type="evidence" value="ECO:0007669"/>
    <property type="project" value="TreeGrafter"/>
</dbReference>
<evidence type="ECO:0000256" key="2">
    <source>
        <dbReference type="PROSITE-ProRule" id="PRU00023"/>
    </source>
</evidence>
<dbReference type="EMBL" id="CACVAP010000057">
    <property type="protein sequence ID" value="CAA6808928.1"/>
    <property type="molecule type" value="Genomic_DNA"/>
</dbReference>
<evidence type="ECO:0000313" key="3">
    <source>
        <dbReference type="EMBL" id="CAA6808928.1"/>
    </source>
</evidence>
<dbReference type="PROSITE" id="PS50297">
    <property type="entry name" value="ANK_REP_REGION"/>
    <property type="match status" value="1"/>
</dbReference>
<dbReference type="InterPro" id="IPR036770">
    <property type="entry name" value="Ankyrin_rpt-contain_sf"/>
</dbReference>
<dbReference type="InterPro" id="IPR027417">
    <property type="entry name" value="P-loop_NTPase"/>
</dbReference>
<evidence type="ECO:0000256" key="1">
    <source>
        <dbReference type="ARBA" id="ARBA00034923"/>
    </source>
</evidence>
<dbReference type="GO" id="GO:0005524">
    <property type="term" value="F:ATP binding"/>
    <property type="evidence" value="ECO:0007669"/>
    <property type="project" value="InterPro"/>
</dbReference>
<dbReference type="SUPFAM" id="SSF48403">
    <property type="entry name" value="Ankyrin repeat"/>
    <property type="match status" value="1"/>
</dbReference>
<dbReference type="InterPro" id="IPR000212">
    <property type="entry name" value="DNA_helicase_UvrD/REP"/>
</dbReference>
<dbReference type="PANTHER" id="PTHR11070">
    <property type="entry name" value="UVRD / RECB / PCRA DNA HELICASE FAMILY MEMBER"/>
    <property type="match status" value="1"/>
</dbReference>
<dbReference type="SMART" id="SM00248">
    <property type="entry name" value="ANK"/>
    <property type="match status" value="1"/>
</dbReference>
<dbReference type="AlphaFoldDB" id="A0A6S6SKD2"/>
<dbReference type="GO" id="GO:0043138">
    <property type="term" value="F:3'-5' DNA helicase activity"/>
    <property type="evidence" value="ECO:0007669"/>
    <property type="project" value="TreeGrafter"/>
</dbReference>
<proteinExistence type="predicted"/>
<dbReference type="Gene3D" id="1.25.40.20">
    <property type="entry name" value="Ankyrin repeat-containing domain"/>
    <property type="match status" value="1"/>
</dbReference>
<organism evidence="3">
    <name type="scientific">uncultured Sulfurovum sp</name>
    <dbReference type="NCBI Taxonomy" id="269237"/>
    <lineage>
        <taxon>Bacteria</taxon>
        <taxon>Pseudomonadati</taxon>
        <taxon>Campylobacterota</taxon>
        <taxon>Epsilonproteobacteria</taxon>
        <taxon>Campylobacterales</taxon>
        <taxon>Sulfurovaceae</taxon>
        <taxon>Sulfurovum</taxon>
        <taxon>environmental samples</taxon>
    </lineage>
</organism>
<keyword evidence="2" id="KW-0040">ANK repeat</keyword>
<sequence>MFLPEIVTNNSATRYKIAYLKNFEETPSLKKTIDFLKLGDFKSAETKKLVNTDYFRAKINYEDRLVFTFIHYKNENYILLLEVIYFHRYEKSRFLRNIHFIEEDIRIEEEEIPQVDYMNKEKEFLYIDKFLSFTPQQKGLLSLKTPLIIVGSAGSGKTSVSIEKLRNLKGRVLYCSLSNYLVEKTEELCRGQENIDFLTFGEVLNRVQKQTKTGVSFTAFKLWAYWHKISEVEKYYEEFNGILTGSHEYAYLNKSSYMELGIKQSLFPREERATVYLFFQKYLDWIKDENFYNSNIVAFNLLTKVKEKYDFLVIDEVQDFTNIQIYFLFKALKNHNNFIFAGDSNQILYANFFSWTNLKAMLLKETKESQVQILKENYRNSKKITSLSNKLLKIKKLRFGSIDKESNYLSYTSSKIEGEIHFIVETKEVLKELNEETKESVDFAIIVLDEKLKSRVTAYFDSPLIFTVQEAKGLEYKNVILIGFVSSNASKFNNIVSNISKIELDEALNYGRQKDKENRDLEAYKVYINSLYVAFTRGSENLYIIESKRHRIFEILGLIEEKKQKIKIEKSSALAWVNEAEKLKKLNRVEQLDKIVEKNLEDKSFELKCSPQINKEVKKNVRRVHTPNKDKKVKVESSLKELIQRVFNVEKAIKNDKSKLFKMAKQTNNMEIIERLSKELNFKVARLYLLECNTVNSKRTKFKNPFATDMSGISLATMMKLMPSFTEIKESIESNANLEMKDSEGRTALIVAVQSFKYTVVKLLLEHGADREERYLGKTALDIAIEKEDSEIIKLFELL</sequence>
<dbReference type="GO" id="GO:0003677">
    <property type="term" value="F:DNA binding"/>
    <property type="evidence" value="ECO:0007669"/>
    <property type="project" value="InterPro"/>
</dbReference>
<dbReference type="Gene3D" id="3.40.50.300">
    <property type="entry name" value="P-loop containing nucleotide triphosphate hydrolases"/>
    <property type="match status" value="2"/>
</dbReference>
<accession>A0A6S6SKD2</accession>
<dbReference type="SUPFAM" id="SSF52540">
    <property type="entry name" value="P-loop containing nucleoside triphosphate hydrolases"/>
    <property type="match status" value="1"/>
</dbReference>
<dbReference type="PROSITE" id="PS50088">
    <property type="entry name" value="ANK_REPEAT"/>
    <property type="match status" value="1"/>
</dbReference>
<dbReference type="Pfam" id="PF12796">
    <property type="entry name" value="Ank_2"/>
    <property type="match status" value="1"/>
</dbReference>
<feature type="repeat" description="ANK" evidence="2">
    <location>
        <begin position="744"/>
        <end position="770"/>
    </location>
</feature>
<reference evidence="3" key="1">
    <citation type="submission" date="2020-01" db="EMBL/GenBank/DDBJ databases">
        <authorList>
            <person name="Meier V. D."/>
            <person name="Meier V D."/>
        </authorList>
    </citation>
    <scope>NUCLEOTIDE SEQUENCE</scope>
    <source>
        <strain evidence="3">HLG_WM_MAG_06</strain>
    </source>
</reference>
<protein>
    <recommendedName>
        <fullName evidence="1">DNA 3'-5' helicase II</fullName>
    </recommendedName>
</protein>
<dbReference type="Pfam" id="PF13245">
    <property type="entry name" value="AAA_19"/>
    <property type="match status" value="1"/>
</dbReference>
<name>A0A6S6SKD2_9BACT</name>
<dbReference type="GO" id="GO:0005829">
    <property type="term" value="C:cytosol"/>
    <property type="evidence" value="ECO:0007669"/>
    <property type="project" value="TreeGrafter"/>
</dbReference>
<dbReference type="PANTHER" id="PTHR11070:SF2">
    <property type="entry name" value="ATP-DEPENDENT DNA HELICASE SRS2"/>
    <property type="match status" value="1"/>
</dbReference>
<dbReference type="InterPro" id="IPR002110">
    <property type="entry name" value="Ankyrin_rpt"/>
</dbReference>